<evidence type="ECO:0000256" key="2">
    <source>
        <dbReference type="ARBA" id="ARBA00004236"/>
    </source>
</evidence>
<keyword evidence="7" id="KW-0418">Kinase</keyword>
<dbReference type="GO" id="GO:0000155">
    <property type="term" value="F:phosphorelay sensor kinase activity"/>
    <property type="evidence" value="ECO:0007669"/>
    <property type="project" value="InterPro"/>
</dbReference>
<evidence type="ECO:0000256" key="7">
    <source>
        <dbReference type="ARBA" id="ARBA00022777"/>
    </source>
</evidence>
<dbReference type="PROSITE" id="PS50109">
    <property type="entry name" value="HIS_KIN"/>
    <property type="match status" value="1"/>
</dbReference>
<evidence type="ECO:0000256" key="1">
    <source>
        <dbReference type="ARBA" id="ARBA00000085"/>
    </source>
</evidence>
<dbReference type="InterPro" id="IPR050428">
    <property type="entry name" value="TCS_sensor_his_kinase"/>
</dbReference>
<dbReference type="SMART" id="SM00388">
    <property type="entry name" value="HisKA"/>
    <property type="match status" value="1"/>
</dbReference>
<keyword evidence="10 11" id="KW-0472">Membrane</keyword>
<dbReference type="Gene3D" id="6.10.340.10">
    <property type="match status" value="1"/>
</dbReference>
<name>A0A1B2HPB3_9PSEU</name>
<dbReference type="PRINTS" id="PR00344">
    <property type="entry name" value="BCTRLSENSOR"/>
</dbReference>
<feature type="transmembrane region" description="Helical" evidence="11">
    <location>
        <begin position="12"/>
        <end position="37"/>
    </location>
</feature>
<comment type="catalytic activity">
    <reaction evidence="1">
        <text>ATP + protein L-histidine = ADP + protein N-phospho-L-histidine.</text>
        <dbReference type="EC" id="2.7.13.3"/>
    </reaction>
</comment>
<dbReference type="InterPro" id="IPR003594">
    <property type="entry name" value="HATPase_dom"/>
</dbReference>
<evidence type="ECO:0000259" key="12">
    <source>
        <dbReference type="PROSITE" id="PS50109"/>
    </source>
</evidence>
<evidence type="ECO:0000313" key="15">
    <source>
        <dbReference type="Proteomes" id="UP000093053"/>
    </source>
</evidence>
<dbReference type="Pfam" id="PF00672">
    <property type="entry name" value="HAMP"/>
    <property type="match status" value="1"/>
</dbReference>
<keyword evidence="5" id="KW-0808">Transferase</keyword>
<dbReference type="PANTHER" id="PTHR45436">
    <property type="entry name" value="SENSOR HISTIDINE KINASE YKOH"/>
    <property type="match status" value="1"/>
</dbReference>
<dbReference type="Pfam" id="PF00512">
    <property type="entry name" value="HisKA"/>
    <property type="match status" value="1"/>
</dbReference>
<dbReference type="FunFam" id="1.10.287.130:FF:000001">
    <property type="entry name" value="Two-component sensor histidine kinase"/>
    <property type="match status" value="1"/>
</dbReference>
<dbReference type="SMART" id="SM00304">
    <property type="entry name" value="HAMP"/>
    <property type="match status" value="1"/>
</dbReference>
<dbReference type="SUPFAM" id="SSF55874">
    <property type="entry name" value="ATPase domain of HSP90 chaperone/DNA topoisomerase II/histidine kinase"/>
    <property type="match status" value="1"/>
</dbReference>
<accession>A0A1B2HPB3</accession>
<keyword evidence="15" id="KW-1185">Reference proteome</keyword>
<dbReference type="SUPFAM" id="SSF158472">
    <property type="entry name" value="HAMP domain-like"/>
    <property type="match status" value="1"/>
</dbReference>
<evidence type="ECO:0000256" key="3">
    <source>
        <dbReference type="ARBA" id="ARBA00012438"/>
    </source>
</evidence>
<dbReference type="CDD" id="cd00082">
    <property type="entry name" value="HisKA"/>
    <property type="match status" value="1"/>
</dbReference>
<dbReference type="OrthoDB" id="9786919at2"/>
<evidence type="ECO:0000256" key="6">
    <source>
        <dbReference type="ARBA" id="ARBA00022692"/>
    </source>
</evidence>
<proteinExistence type="predicted"/>
<dbReference type="InterPro" id="IPR005467">
    <property type="entry name" value="His_kinase_dom"/>
</dbReference>
<evidence type="ECO:0000313" key="14">
    <source>
        <dbReference type="EMBL" id="ANZ39550.1"/>
    </source>
</evidence>
<dbReference type="Gene3D" id="1.10.287.130">
    <property type="match status" value="1"/>
</dbReference>
<keyword evidence="9" id="KW-0902">Two-component regulatory system</keyword>
<dbReference type="EMBL" id="CP016793">
    <property type="protein sequence ID" value="ANZ39550.1"/>
    <property type="molecule type" value="Genomic_DNA"/>
</dbReference>
<keyword evidence="4" id="KW-0597">Phosphoprotein</keyword>
<evidence type="ECO:0000256" key="4">
    <source>
        <dbReference type="ARBA" id="ARBA00022553"/>
    </source>
</evidence>
<dbReference type="InterPro" id="IPR004358">
    <property type="entry name" value="Sig_transdc_His_kin-like_C"/>
</dbReference>
<keyword evidence="6 11" id="KW-0812">Transmembrane</keyword>
<dbReference type="KEGG" id="led:BBK82_29380"/>
<evidence type="ECO:0000256" key="9">
    <source>
        <dbReference type="ARBA" id="ARBA00023012"/>
    </source>
</evidence>
<dbReference type="EC" id="2.7.13.3" evidence="3"/>
<feature type="domain" description="HAMP" evidence="13">
    <location>
        <begin position="188"/>
        <end position="240"/>
    </location>
</feature>
<dbReference type="InterPro" id="IPR036097">
    <property type="entry name" value="HisK_dim/P_sf"/>
</dbReference>
<reference evidence="14 15" key="1">
    <citation type="submission" date="2016-07" db="EMBL/GenBank/DDBJ databases">
        <title>Complete genome sequence of the Lentzea guizhouensis DHS C013.</title>
        <authorList>
            <person name="Cao C."/>
        </authorList>
    </citation>
    <scope>NUCLEOTIDE SEQUENCE [LARGE SCALE GENOMIC DNA]</scope>
    <source>
        <strain evidence="14 15">DHS C013</strain>
    </source>
</reference>
<feature type="transmembrane region" description="Helical" evidence="11">
    <location>
        <begin position="167"/>
        <end position="192"/>
    </location>
</feature>
<protein>
    <recommendedName>
        <fullName evidence="3">histidine kinase</fullName>
        <ecNumber evidence="3">2.7.13.3</ecNumber>
    </recommendedName>
</protein>
<evidence type="ECO:0000256" key="11">
    <source>
        <dbReference type="SAM" id="Phobius"/>
    </source>
</evidence>
<dbReference type="InterPro" id="IPR003661">
    <property type="entry name" value="HisK_dim/P_dom"/>
</dbReference>
<dbReference type="GO" id="GO:0005886">
    <property type="term" value="C:plasma membrane"/>
    <property type="evidence" value="ECO:0007669"/>
    <property type="project" value="UniProtKB-SubCell"/>
</dbReference>
<dbReference type="SUPFAM" id="SSF47384">
    <property type="entry name" value="Homodimeric domain of signal transducing histidine kinase"/>
    <property type="match status" value="1"/>
</dbReference>
<dbReference type="Proteomes" id="UP000093053">
    <property type="component" value="Chromosome"/>
</dbReference>
<evidence type="ECO:0000259" key="13">
    <source>
        <dbReference type="PROSITE" id="PS50885"/>
    </source>
</evidence>
<sequence>MTTRTTDLPARVKIMCWLLGLMALVLATVVVVVWRLLLVEVDDRVNRALEQETNEFSTYAETHSGTARSVTEAHLKLQYPDEFELHLAVLPDGVVVQRADHTHPLDHDRSVVNAIVAAPRSWGVAATAAGPFRWAKVHATAGGTDVWFVTGYFEDGVTGPVDSTVRVLVVVSLIGLLIAALIAWLVAGVILAPVRAVRQAAEQITEDDLTRRITVSGRDDVAALASQFNAMLDRLEQAFREQREFLDDASHELRTPITIVRGHLELLGDDPFERAEVVRLCTDELDRMARLVEDLLLLAKAQRPDFLRPVPVSLPELTSDIDAKLRALGDRRWVLDSIAEGEAVLDPQRITQAVVQLASNALRYTSAGAEIRFGSAVDGVVSFWVADSGSGVRDSSRLFSRATGLGLPIVKAIAEAHNGRVRVASVPGEGATFTVEVPR</sequence>
<gene>
    <name evidence="14" type="ORF">BBK82_29380</name>
</gene>
<dbReference type="PANTHER" id="PTHR45436:SF5">
    <property type="entry name" value="SENSOR HISTIDINE KINASE TRCS"/>
    <property type="match status" value="1"/>
</dbReference>
<evidence type="ECO:0000256" key="8">
    <source>
        <dbReference type="ARBA" id="ARBA00022989"/>
    </source>
</evidence>
<comment type="subcellular location">
    <subcellularLocation>
        <location evidence="2">Cell membrane</location>
    </subcellularLocation>
</comment>
<dbReference type="PROSITE" id="PS50885">
    <property type="entry name" value="HAMP"/>
    <property type="match status" value="1"/>
</dbReference>
<dbReference type="InterPro" id="IPR003660">
    <property type="entry name" value="HAMP_dom"/>
</dbReference>
<dbReference type="CDD" id="cd06225">
    <property type="entry name" value="HAMP"/>
    <property type="match status" value="1"/>
</dbReference>
<feature type="domain" description="Histidine kinase" evidence="12">
    <location>
        <begin position="248"/>
        <end position="439"/>
    </location>
</feature>
<dbReference type="STRING" id="1586287.BBK82_29380"/>
<dbReference type="InterPro" id="IPR036890">
    <property type="entry name" value="HATPase_C_sf"/>
</dbReference>
<keyword evidence="8 11" id="KW-1133">Transmembrane helix</keyword>
<dbReference type="Gene3D" id="3.30.565.10">
    <property type="entry name" value="Histidine kinase-like ATPase, C-terminal domain"/>
    <property type="match status" value="1"/>
</dbReference>
<evidence type="ECO:0000256" key="5">
    <source>
        <dbReference type="ARBA" id="ARBA00022679"/>
    </source>
</evidence>
<evidence type="ECO:0000256" key="10">
    <source>
        <dbReference type="ARBA" id="ARBA00023136"/>
    </source>
</evidence>
<dbReference type="Pfam" id="PF02518">
    <property type="entry name" value="HATPase_c"/>
    <property type="match status" value="1"/>
</dbReference>
<dbReference type="AlphaFoldDB" id="A0A1B2HPB3"/>
<organism evidence="14 15">
    <name type="scientific">Lentzea guizhouensis</name>
    <dbReference type="NCBI Taxonomy" id="1586287"/>
    <lineage>
        <taxon>Bacteria</taxon>
        <taxon>Bacillati</taxon>
        <taxon>Actinomycetota</taxon>
        <taxon>Actinomycetes</taxon>
        <taxon>Pseudonocardiales</taxon>
        <taxon>Pseudonocardiaceae</taxon>
        <taxon>Lentzea</taxon>
    </lineage>
</organism>
<dbReference type="SMART" id="SM00387">
    <property type="entry name" value="HATPase_c"/>
    <property type="match status" value="1"/>
</dbReference>